<accession>A0A6G0ZCQ5</accession>
<evidence type="ECO:0000313" key="4">
    <source>
        <dbReference type="Proteomes" id="UP000478052"/>
    </source>
</evidence>
<evidence type="ECO:0000259" key="2">
    <source>
        <dbReference type="PROSITE" id="PS01186"/>
    </source>
</evidence>
<dbReference type="InterPro" id="IPR000742">
    <property type="entry name" value="EGF"/>
</dbReference>
<name>A0A6G0ZCQ5_APHCR</name>
<dbReference type="Proteomes" id="UP000478052">
    <property type="component" value="Unassembled WGS sequence"/>
</dbReference>
<gene>
    <name evidence="3" type="ORF">FWK35_00016061</name>
</gene>
<dbReference type="AlphaFoldDB" id="A0A6G0ZCQ5"/>
<dbReference type="PROSITE" id="PS00022">
    <property type="entry name" value="EGF_1"/>
    <property type="match status" value="1"/>
</dbReference>
<dbReference type="PROSITE" id="PS01186">
    <property type="entry name" value="EGF_2"/>
    <property type="match status" value="1"/>
</dbReference>
<evidence type="ECO:0000313" key="3">
    <source>
        <dbReference type="EMBL" id="KAF0768457.1"/>
    </source>
</evidence>
<dbReference type="EMBL" id="VUJU01000767">
    <property type="protein sequence ID" value="KAF0768457.1"/>
    <property type="molecule type" value="Genomic_DNA"/>
</dbReference>
<feature type="non-terminal residue" evidence="3">
    <location>
        <position position="399"/>
    </location>
</feature>
<dbReference type="Gene3D" id="2.170.300.10">
    <property type="entry name" value="Tie2 ligand-binding domain superfamily"/>
    <property type="match status" value="1"/>
</dbReference>
<sequence length="399" mass="45855">MRKGSKDCIISDVDLVCTTIEYKSHSDYDYDITTICKTSPLNNTENPFNTASGFRCYDIKIHLRTNAIGMPIKFNGLILSSEKKSLEFIADAMYPELFNNIFTQNQIEYNTTDWTISTLSMSNDKAEAPEEFSYNLLLWKANTTAESFKIKWKQRNSIKMCISISYLLEDESQCTFNLDITRDDIVDKKIISSYNIKKSKELTTVLFKSDYWLHENETYSLNFKLQRKSSEIRTRKYERYYNYDYGYDQYYYKTVYAENCKIGIKRISQCTDDNGNEHEEILTINAKELQDMPSDTSLTADVFPFEYKPQQKSISLISQCLNGGFANKTGCTCPPGFKGENCEHGCGPNTFGADCTGICSMYQTQCQQLMFCTKGFGCKCPAGYNGKECNKGIKKKMYI</sequence>
<proteinExistence type="predicted"/>
<reference evidence="3 4" key="1">
    <citation type="submission" date="2019-08" db="EMBL/GenBank/DDBJ databases">
        <title>Whole genome of Aphis craccivora.</title>
        <authorList>
            <person name="Voronova N.V."/>
            <person name="Shulinski R.S."/>
            <person name="Bandarenka Y.V."/>
            <person name="Zhorov D.G."/>
            <person name="Warner D."/>
        </authorList>
    </citation>
    <scope>NUCLEOTIDE SEQUENCE [LARGE SCALE GENOMIC DNA]</scope>
    <source>
        <strain evidence="3">180601</strain>
        <tissue evidence="3">Whole Body</tissue>
    </source>
</reference>
<organism evidence="3 4">
    <name type="scientific">Aphis craccivora</name>
    <name type="common">Cowpea aphid</name>
    <dbReference type="NCBI Taxonomy" id="307492"/>
    <lineage>
        <taxon>Eukaryota</taxon>
        <taxon>Metazoa</taxon>
        <taxon>Ecdysozoa</taxon>
        <taxon>Arthropoda</taxon>
        <taxon>Hexapoda</taxon>
        <taxon>Insecta</taxon>
        <taxon>Pterygota</taxon>
        <taxon>Neoptera</taxon>
        <taxon>Paraneoptera</taxon>
        <taxon>Hemiptera</taxon>
        <taxon>Sternorrhyncha</taxon>
        <taxon>Aphidomorpha</taxon>
        <taxon>Aphidoidea</taxon>
        <taxon>Aphididae</taxon>
        <taxon>Aphidini</taxon>
        <taxon>Aphis</taxon>
        <taxon>Aphis</taxon>
    </lineage>
</organism>
<evidence type="ECO:0000259" key="1">
    <source>
        <dbReference type="PROSITE" id="PS00022"/>
    </source>
</evidence>
<comment type="caution">
    <text evidence="3">The sequence shown here is derived from an EMBL/GenBank/DDBJ whole genome shotgun (WGS) entry which is preliminary data.</text>
</comment>
<feature type="domain" description="EGF-like" evidence="1 2">
    <location>
        <begin position="378"/>
        <end position="389"/>
    </location>
</feature>
<protein>
    <submittedName>
        <fullName evidence="3">Tenascin-like</fullName>
    </submittedName>
</protein>
<keyword evidence="4" id="KW-1185">Reference proteome</keyword>
<dbReference type="OrthoDB" id="6630557at2759"/>